<dbReference type="InterPro" id="IPR045584">
    <property type="entry name" value="Pilin-like"/>
</dbReference>
<feature type="transmembrane region" description="Helical" evidence="1">
    <location>
        <begin position="20"/>
        <end position="38"/>
    </location>
</feature>
<organism evidence="2 3">
    <name type="scientific">Neptuniibacter pectenicola</name>
    <dbReference type="NCBI Taxonomy" id="1806669"/>
    <lineage>
        <taxon>Bacteria</taxon>
        <taxon>Pseudomonadati</taxon>
        <taxon>Pseudomonadota</taxon>
        <taxon>Gammaproteobacteria</taxon>
        <taxon>Oceanospirillales</taxon>
        <taxon>Oceanospirillaceae</taxon>
        <taxon>Neptuniibacter</taxon>
    </lineage>
</organism>
<evidence type="ECO:0000313" key="3">
    <source>
        <dbReference type="Proteomes" id="UP001449225"/>
    </source>
</evidence>
<comment type="caution">
    <text evidence="2">The sequence shown here is derived from an EMBL/GenBank/DDBJ whole genome shotgun (WGS) entry which is preliminary data.</text>
</comment>
<keyword evidence="1" id="KW-0472">Membrane</keyword>
<dbReference type="Proteomes" id="UP001449225">
    <property type="component" value="Unassembled WGS sequence"/>
</dbReference>
<evidence type="ECO:0000313" key="2">
    <source>
        <dbReference type="EMBL" id="MEM5537072.1"/>
    </source>
</evidence>
<reference evidence="2 3" key="1">
    <citation type="submission" date="2024-03" db="EMBL/GenBank/DDBJ databases">
        <title>Community enrichment and isolation of bacterial strains for fucoidan degradation.</title>
        <authorList>
            <person name="Sichert A."/>
        </authorList>
    </citation>
    <scope>NUCLEOTIDE SEQUENCE [LARGE SCALE GENOMIC DNA]</scope>
    <source>
        <strain evidence="2 3">AS76</strain>
    </source>
</reference>
<dbReference type="EMBL" id="JBBMRA010000011">
    <property type="protein sequence ID" value="MEM5537072.1"/>
    <property type="molecule type" value="Genomic_DNA"/>
</dbReference>
<keyword evidence="1" id="KW-0812">Transmembrane</keyword>
<name>A0ABU9TV69_9GAMM</name>
<dbReference type="NCBIfam" id="TIGR02532">
    <property type="entry name" value="IV_pilin_GFxxxE"/>
    <property type="match status" value="1"/>
</dbReference>
<dbReference type="Gene3D" id="3.30.700.10">
    <property type="entry name" value="Glycoprotein, Type 4 Pilin"/>
    <property type="match status" value="1"/>
</dbReference>
<dbReference type="PROSITE" id="PS00409">
    <property type="entry name" value="PROKAR_NTER_METHYL"/>
    <property type="match status" value="1"/>
</dbReference>
<dbReference type="Pfam" id="PF07963">
    <property type="entry name" value="N_methyl"/>
    <property type="match status" value="1"/>
</dbReference>
<evidence type="ECO:0000256" key="1">
    <source>
        <dbReference type="SAM" id="Phobius"/>
    </source>
</evidence>
<dbReference type="InterPro" id="IPR012902">
    <property type="entry name" value="N_methyl_site"/>
</dbReference>
<dbReference type="RefSeq" id="WP_342854613.1">
    <property type="nucleotide sequence ID" value="NZ_JBBMRA010000011.1"/>
</dbReference>
<proteinExistence type="predicted"/>
<keyword evidence="1" id="KW-1133">Transmembrane helix</keyword>
<sequence length="179" mass="20886">MVNLDNRPRVIQRGFSLLELVVTLLIISILMAVAYAKLEQLAEKVERVSFEGSRNNIQAQVTLKVAYWFAEQQQSTAEQLVKGNPIDLIQHIPVNYAGELTYSELWAAPGEHWYFISDKQWLVYKVKRNIHLQNEFEQHDVLPFQLEVMFQNQHQDKGLVVSARLQPLYKFDWIVDSDD</sequence>
<accession>A0ABU9TV69</accession>
<protein>
    <submittedName>
        <fullName evidence="2">Type II secretion system protein</fullName>
    </submittedName>
</protein>
<keyword evidence="3" id="KW-1185">Reference proteome</keyword>
<gene>
    <name evidence="2" type="ORF">WNY58_11785</name>
</gene>
<dbReference type="SUPFAM" id="SSF54523">
    <property type="entry name" value="Pili subunits"/>
    <property type="match status" value="1"/>
</dbReference>